<organism evidence="4 5">
    <name type="scientific">Piloderma croceum (strain F 1598)</name>
    <dbReference type="NCBI Taxonomy" id="765440"/>
    <lineage>
        <taxon>Eukaryota</taxon>
        <taxon>Fungi</taxon>
        <taxon>Dikarya</taxon>
        <taxon>Basidiomycota</taxon>
        <taxon>Agaricomycotina</taxon>
        <taxon>Agaricomycetes</taxon>
        <taxon>Agaricomycetidae</taxon>
        <taxon>Atheliales</taxon>
        <taxon>Atheliaceae</taxon>
        <taxon>Piloderma</taxon>
    </lineage>
</organism>
<dbReference type="InterPro" id="IPR027417">
    <property type="entry name" value="P-loop_NTPase"/>
</dbReference>
<keyword evidence="2" id="KW-1133">Transmembrane helix</keyword>
<name>A0A0C3GIC5_PILCF</name>
<feature type="transmembrane region" description="Helical" evidence="2">
    <location>
        <begin position="829"/>
        <end position="857"/>
    </location>
</feature>
<evidence type="ECO:0000256" key="1">
    <source>
        <dbReference type="ARBA" id="ARBA00022737"/>
    </source>
</evidence>
<dbReference type="OrthoDB" id="2941639at2759"/>
<keyword evidence="2" id="KW-0812">Transmembrane</keyword>
<dbReference type="EMBL" id="KN832973">
    <property type="protein sequence ID" value="KIM90391.1"/>
    <property type="molecule type" value="Genomic_DNA"/>
</dbReference>
<gene>
    <name evidence="4" type="ORF">PILCRDRAFT_812129</name>
</gene>
<dbReference type="InParanoid" id="A0A0C3GIC5"/>
<keyword evidence="5" id="KW-1185">Reference proteome</keyword>
<feature type="domain" description="Nephrocystin 3-like N-terminal" evidence="3">
    <location>
        <begin position="57"/>
        <end position="225"/>
    </location>
</feature>
<evidence type="ECO:0000313" key="4">
    <source>
        <dbReference type="EMBL" id="KIM90391.1"/>
    </source>
</evidence>
<evidence type="ECO:0000313" key="5">
    <source>
        <dbReference type="Proteomes" id="UP000054166"/>
    </source>
</evidence>
<dbReference type="HOGENOM" id="CLU_296314_0_0_1"/>
<dbReference type="Proteomes" id="UP000054166">
    <property type="component" value="Unassembled WGS sequence"/>
</dbReference>
<dbReference type="PANTHER" id="PTHR10039">
    <property type="entry name" value="AMELOGENIN"/>
    <property type="match status" value="1"/>
</dbReference>
<accession>A0A0C3GIC5</accession>
<reference evidence="5" key="2">
    <citation type="submission" date="2015-01" db="EMBL/GenBank/DDBJ databases">
        <title>Evolutionary Origins and Diversification of the Mycorrhizal Mutualists.</title>
        <authorList>
            <consortium name="DOE Joint Genome Institute"/>
            <consortium name="Mycorrhizal Genomics Consortium"/>
            <person name="Kohler A."/>
            <person name="Kuo A."/>
            <person name="Nagy L.G."/>
            <person name="Floudas D."/>
            <person name="Copeland A."/>
            <person name="Barry K.W."/>
            <person name="Cichocki N."/>
            <person name="Veneault-Fourrey C."/>
            <person name="LaButti K."/>
            <person name="Lindquist E.A."/>
            <person name="Lipzen A."/>
            <person name="Lundell T."/>
            <person name="Morin E."/>
            <person name="Murat C."/>
            <person name="Riley R."/>
            <person name="Ohm R."/>
            <person name="Sun H."/>
            <person name="Tunlid A."/>
            <person name="Henrissat B."/>
            <person name="Grigoriev I.V."/>
            <person name="Hibbett D.S."/>
            <person name="Martin F."/>
        </authorList>
    </citation>
    <scope>NUCLEOTIDE SEQUENCE [LARGE SCALE GENOMIC DNA]</scope>
    <source>
        <strain evidence="5">F 1598</strain>
    </source>
</reference>
<dbReference type="Gene3D" id="3.40.50.300">
    <property type="entry name" value="P-loop containing nucleotide triphosphate hydrolases"/>
    <property type="match status" value="1"/>
</dbReference>
<dbReference type="SUPFAM" id="SSF52540">
    <property type="entry name" value="P-loop containing nucleoside triphosphate hydrolases"/>
    <property type="match status" value="1"/>
</dbReference>
<proteinExistence type="predicted"/>
<keyword evidence="2" id="KW-0472">Membrane</keyword>
<evidence type="ECO:0000256" key="2">
    <source>
        <dbReference type="SAM" id="Phobius"/>
    </source>
</evidence>
<dbReference type="AlphaFoldDB" id="A0A0C3GIC5"/>
<reference evidence="4 5" key="1">
    <citation type="submission" date="2014-04" db="EMBL/GenBank/DDBJ databases">
        <authorList>
            <consortium name="DOE Joint Genome Institute"/>
            <person name="Kuo A."/>
            <person name="Tarkka M."/>
            <person name="Buscot F."/>
            <person name="Kohler A."/>
            <person name="Nagy L.G."/>
            <person name="Floudas D."/>
            <person name="Copeland A."/>
            <person name="Barry K.W."/>
            <person name="Cichocki N."/>
            <person name="Veneault-Fourrey C."/>
            <person name="LaButti K."/>
            <person name="Lindquist E.A."/>
            <person name="Lipzen A."/>
            <person name="Lundell T."/>
            <person name="Morin E."/>
            <person name="Murat C."/>
            <person name="Sun H."/>
            <person name="Tunlid A."/>
            <person name="Henrissat B."/>
            <person name="Grigoriev I.V."/>
            <person name="Hibbett D.S."/>
            <person name="Martin F."/>
            <person name="Nordberg H.P."/>
            <person name="Cantor M.N."/>
            <person name="Hua S.X."/>
        </authorList>
    </citation>
    <scope>NUCLEOTIDE SEQUENCE [LARGE SCALE GENOMIC DNA]</scope>
    <source>
        <strain evidence="4 5">F 1598</strain>
    </source>
</reference>
<evidence type="ECO:0000259" key="3">
    <source>
        <dbReference type="Pfam" id="PF24883"/>
    </source>
</evidence>
<dbReference type="Pfam" id="PF24883">
    <property type="entry name" value="NPHP3_N"/>
    <property type="match status" value="1"/>
</dbReference>
<dbReference type="InterPro" id="IPR056884">
    <property type="entry name" value="NPHP3-like_N"/>
</dbReference>
<sequence>MSLQFGNINAPNSTFNVVHGNQYNYAGFEAHTKILHRLRQPNYIDYAAIYKSARMRDTCEWSMSNAKILTWLTSNKPETSCLWLHGIPGAGKSVLAAYLIEQAAQQRNQRGFEDQLVLSYFCKAVGSERHMSVHVLMGLIRQCLVWGDYDLEVANELAEKMMGEKEDYKFTIADMEPYLSPFLKRFDKIWLVIDGIDECEDPVGLINILFKLEFDHDAKFLFLSRKESYIEDRLRGCPTLEIGDEGTTRDDLQHFINKEIDRLISDCPLLMTEAQRLKEGLLNTAGPMFLYARLKCETIREADPSTDAHVAEIMGSLESSPENLDALYEGYLSQRLKNNNKYRNEVALRVLQWLRYSPDPVTSTLLHRVLAVDLNKAEGVCPDNLDTNIKTVVAKALGILVEWRQTGAVSYASLIHQSLRDYLSRLRPNPQQWEELTIPYNSITQESAHAALLAACCIITSTRGVWVALQGYHDSADWRRQLHDDDRRERLQKQLCHERSWDSWEQGQFRELHRDWRWREEEERSVQRELADICDGELFEPDGPKDWVENQRKKLEVIRDAKTWRDREIQKLVALTKMRERELMVYSFDRLPYHLVEAGNSSHALITSAVNRLIPQMRIYASNIFHGNNISQPCESPLQVASVTDLAIALESFSQTMDLVEQLVQCAPIAFQQGWPWSWYLYRPILNCLVLSFPAHLSINPYAVWNVDILQSFKINKPPLGFGHLFSLTTIAITNIQIIEFTLCNYDEHMSTLVGTGILVHSIRHLKHILAQWMILQGLDYVGPERRLLAKDHFLFPKLVTNPTAGPATEPHVNSVVLFDKDLFIHHPIYFSLMLLFCLLVVSWSSHPLWIAVICIVSCERGMYSFHICNPSFIRRTVRSLPPWLIAQWIMSRYYDARIFTIAGATVFFALHTTGLACYRCYMIHGSFRFTAEIIDAHLMKALAFVLKWGHDNPDTIINLFCADKSLAIPWDIIVVHLAVHKVLAEAMDPMGIHRARVHCFRGPPNVAEYHGGNSLIRI</sequence>
<keyword evidence="1" id="KW-0677">Repeat</keyword>
<protein>
    <recommendedName>
        <fullName evidence="3">Nephrocystin 3-like N-terminal domain-containing protein</fullName>
    </recommendedName>
</protein>